<dbReference type="EMBL" id="CM015722">
    <property type="protein sequence ID" value="KAF3695521.1"/>
    <property type="molecule type" value="Genomic_DNA"/>
</dbReference>
<keyword evidence="6" id="KW-0862">Zinc</keyword>
<protein>
    <submittedName>
        <fullName evidence="11">Zinc finger protein 782</fullName>
    </submittedName>
</protein>
<dbReference type="GO" id="GO:0005634">
    <property type="term" value="C:nucleus"/>
    <property type="evidence" value="ECO:0007669"/>
    <property type="project" value="UniProtKB-SubCell"/>
</dbReference>
<name>A0A6G1PYV5_CHAAH</name>
<feature type="domain" description="C2H2-type" evidence="10">
    <location>
        <begin position="229"/>
        <end position="256"/>
    </location>
</feature>
<dbReference type="PANTHER" id="PTHR24394">
    <property type="entry name" value="ZINC FINGER PROTEIN"/>
    <property type="match status" value="1"/>
</dbReference>
<feature type="domain" description="C2H2-type" evidence="10">
    <location>
        <begin position="257"/>
        <end position="284"/>
    </location>
</feature>
<dbReference type="PROSITE" id="PS50157">
    <property type="entry name" value="ZINC_FINGER_C2H2_2"/>
    <property type="match status" value="6"/>
</dbReference>
<evidence type="ECO:0000256" key="6">
    <source>
        <dbReference type="ARBA" id="ARBA00022833"/>
    </source>
</evidence>
<feature type="compositionally biased region" description="Polar residues" evidence="9">
    <location>
        <begin position="28"/>
        <end position="39"/>
    </location>
</feature>
<dbReference type="PROSITE" id="PS00028">
    <property type="entry name" value="ZINC_FINGER_C2H2_1"/>
    <property type="match status" value="6"/>
</dbReference>
<evidence type="ECO:0000256" key="4">
    <source>
        <dbReference type="ARBA" id="ARBA00022737"/>
    </source>
</evidence>
<reference evidence="12" key="2">
    <citation type="submission" date="2019-02" db="EMBL/GenBank/DDBJ databases">
        <title>Opniocepnalus argus Var Kimnra genome.</title>
        <authorList>
            <person name="Zhou C."/>
            <person name="Xiao S."/>
        </authorList>
    </citation>
    <scope>NUCLEOTIDE SEQUENCE [LARGE SCALE GENOMIC DNA]</scope>
</reference>
<feature type="region of interest" description="Disordered" evidence="9">
    <location>
        <begin position="1"/>
        <end position="101"/>
    </location>
</feature>
<evidence type="ECO:0000313" key="12">
    <source>
        <dbReference type="Proteomes" id="UP000503349"/>
    </source>
</evidence>
<proteinExistence type="inferred from homology"/>
<dbReference type="Proteomes" id="UP000503349">
    <property type="component" value="Chromosome 11"/>
</dbReference>
<evidence type="ECO:0000259" key="10">
    <source>
        <dbReference type="PROSITE" id="PS50157"/>
    </source>
</evidence>
<feature type="compositionally biased region" description="Basic and acidic residues" evidence="9">
    <location>
        <begin position="15"/>
        <end position="25"/>
    </location>
</feature>
<dbReference type="PANTHER" id="PTHR24394:SF29">
    <property type="entry name" value="MYONEURIN"/>
    <property type="match status" value="1"/>
</dbReference>
<dbReference type="GO" id="GO:0008270">
    <property type="term" value="F:zinc ion binding"/>
    <property type="evidence" value="ECO:0007669"/>
    <property type="project" value="UniProtKB-KW"/>
</dbReference>
<dbReference type="Pfam" id="PF00096">
    <property type="entry name" value="zf-C2H2"/>
    <property type="match status" value="4"/>
</dbReference>
<keyword evidence="7" id="KW-0539">Nucleus</keyword>
<dbReference type="GO" id="GO:0000981">
    <property type="term" value="F:DNA-binding transcription factor activity, RNA polymerase II-specific"/>
    <property type="evidence" value="ECO:0007669"/>
    <property type="project" value="TreeGrafter"/>
</dbReference>
<dbReference type="InterPro" id="IPR013087">
    <property type="entry name" value="Znf_C2H2_type"/>
</dbReference>
<dbReference type="FunFam" id="3.30.160.60:FF:000100">
    <property type="entry name" value="Zinc finger 45-like"/>
    <property type="match status" value="1"/>
</dbReference>
<dbReference type="Gene3D" id="3.30.160.60">
    <property type="entry name" value="Classic Zinc Finger"/>
    <property type="match status" value="5"/>
</dbReference>
<evidence type="ECO:0000256" key="3">
    <source>
        <dbReference type="ARBA" id="ARBA00022723"/>
    </source>
</evidence>
<evidence type="ECO:0000256" key="8">
    <source>
        <dbReference type="PROSITE-ProRule" id="PRU00042"/>
    </source>
</evidence>
<dbReference type="SMART" id="SM00355">
    <property type="entry name" value="ZnF_C2H2"/>
    <property type="match status" value="6"/>
</dbReference>
<evidence type="ECO:0000256" key="1">
    <source>
        <dbReference type="ARBA" id="ARBA00004123"/>
    </source>
</evidence>
<evidence type="ECO:0000256" key="5">
    <source>
        <dbReference type="ARBA" id="ARBA00022771"/>
    </source>
</evidence>
<evidence type="ECO:0000256" key="9">
    <source>
        <dbReference type="SAM" id="MobiDB-lite"/>
    </source>
</evidence>
<accession>A0A6G1PYV5</accession>
<dbReference type="SUPFAM" id="SSF57667">
    <property type="entry name" value="beta-beta-alpha zinc fingers"/>
    <property type="match status" value="4"/>
</dbReference>
<feature type="domain" description="C2H2-type" evidence="10">
    <location>
        <begin position="285"/>
        <end position="312"/>
    </location>
</feature>
<dbReference type="Pfam" id="PF13912">
    <property type="entry name" value="zf-C2H2_6"/>
    <property type="match status" value="1"/>
</dbReference>
<feature type="compositionally biased region" description="Basic and acidic residues" evidence="9">
    <location>
        <begin position="59"/>
        <end position="82"/>
    </location>
</feature>
<keyword evidence="5 8" id="KW-0863">Zinc-finger</keyword>
<sequence>MFPYLSLPIDLPPPSDHKEEEEFHLEQQLCNQESHTSLAQKDPEAPQIKEEQNTLPTSPEREQFVLKQEDNFKRTLTCEESSHSQSRPLDSEQPHGVAEKEPLGTVSYTWIKVESDLEDEANNDRHGGTTSARRTDPKAYCEPYKCLYCSKEYNFLTKLKAHMKLKHRCDRPFKCDSCGKMFKVRTALKFHIRTHTGEKPFKCRLCGTGFSRNFGLKMHLRIHTGERPYTCDDCGKTFSDRSCLRRHVRVHTHEKPYKCSWCGKGLADKVTLKRHTTSHTGEKPCKCDLCGKGFPDPQCLKMHKKTHIWQKQIVSLEKS</sequence>
<feature type="domain" description="C2H2-type" evidence="10">
    <location>
        <begin position="173"/>
        <end position="200"/>
    </location>
</feature>
<dbReference type="InterPro" id="IPR036236">
    <property type="entry name" value="Znf_C2H2_sf"/>
</dbReference>
<feature type="compositionally biased region" description="Basic and acidic residues" evidence="9">
    <location>
        <begin position="89"/>
        <end position="101"/>
    </location>
</feature>
<feature type="domain" description="C2H2-type" evidence="10">
    <location>
        <begin position="201"/>
        <end position="228"/>
    </location>
</feature>
<feature type="compositionally biased region" description="Basic and acidic residues" evidence="9">
    <location>
        <begin position="41"/>
        <end position="52"/>
    </location>
</feature>
<evidence type="ECO:0000313" key="11">
    <source>
        <dbReference type="EMBL" id="KAF3695521.1"/>
    </source>
</evidence>
<dbReference type="FunFam" id="3.30.160.60:FF:002343">
    <property type="entry name" value="Zinc finger protein 33A"/>
    <property type="match status" value="2"/>
</dbReference>
<dbReference type="FunFam" id="3.30.160.60:FF:001158">
    <property type="entry name" value="zinc finger protein 22"/>
    <property type="match status" value="1"/>
</dbReference>
<dbReference type="FunFam" id="3.30.160.60:FF:001840">
    <property type="entry name" value="Paternally-expressed gene 3 protein"/>
    <property type="match status" value="1"/>
</dbReference>
<comment type="subcellular location">
    <subcellularLocation>
        <location evidence="1">Nucleus</location>
    </subcellularLocation>
</comment>
<gene>
    <name evidence="11" type="ORF">EXN66_Car011197</name>
</gene>
<reference evidence="11 12" key="1">
    <citation type="submission" date="2019-02" db="EMBL/GenBank/DDBJ databases">
        <title>Opniocepnalus argus genome.</title>
        <authorList>
            <person name="Zhou C."/>
            <person name="Xiao S."/>
        </authorList>
    </citation>
    <scope>NUCLEOTIDE SEQUENCE [LARGE SCALE GENOMIC DNA]</scope>
    <source>
        <strain evidence="11">OARG1902GOOAL</strain>
        <tissue evidence="11">Muscle</tissue>
    </source>
</reference>
<comment type="similarity">
    <text evidence="2">Belongs to the krueppel C2H2-type zinc-finger protein family.</text>
</comment>
<feature type="domain" description="C2H2-type" evidence="10">
    <location>
        <begin position="144"/>
        <end position="172"/>
    </location>
</feature>
<keyword evidence="4" id="KW-0677">Repeat</keyword>
<evidence type="ECO:0000256" key="2">
    <source>
        <dbReference type="ARBA" id="ARBA00006991"/>
    </source>
</evidence>
<dbReference type="AlphaFoldDB" id="A0A6G1PYV5"/>
<organism evidence="11 12">
    <name type="scientific">Channa argus</name>
    <name type="common">Northern snakehead</name>
    <name type="synonym">Ophicephalus argus</name>
    <dbReference type="NCBI Taxonomy" id="215402"/>
    <lineage>
        <taxon>Eukaryota</taxon>
        <taxon>Metazoa</taxon>
        <taxon>Chordata</taxon>
        <taxon>Craniata</taxon>
        <taxon>Vertebrata</taxon>
        <taxon>Euteleostomi</taxon>
        <taxon>Actinopterygii</taxon>
        <taxon>Neopterygii</taxon>
        <taxon>Teleostei</taxon>
        <taxon>Neoteleostei</taxon>
        <taxon>Acanthomorphata</taxon>
        <taxon>Anabantaria</taxon>
        <taxon>Anabantiformes</taxon>
        <taxon>Channoidei</taxon>
        <taxon>Channidae</taxon>
        <taxon>Channa</taxon>
    </lineage>
</organism>
<keyword evidence="12" id="KW-1185">Reference proteome</keyword>
<evidence type="ECO:0000256" key="7">
    <source>
        <dbReference type="ARBA" id="ARBA00023242"/>
    </source>
</evidence>
<keyword evidence="3" id="KW-0479">Metal-binding</keyword>